<gene>
    <name evidence="2" type="ORF">DD728_02320</name>
</gene>
<evidence type="ECO:0000313" key="2">
    <source>
        <dbReference type="EMBL" id="HBQ47712.1"/>
    </source>
</evidence>
<keyword evidence="1" id="KW-0472">Membrane</keyword>
<evidence type="ECO:0000256" key="1">
    <source>
        <dbReference type="SAM" id="Phobius"/>
    </source>
</evidence>
<keyword evidence="2" id="KW-0808">Transferase</keyword>
<organism evidence="2 3">
    <name type="scientific">Hyphomonas atlantica</name>
    <dbReference type="NCBI Taxonomy" id="1280948"/>
    <lineage>
        <taxon>Bacteria</taxon>
        <taxon>Pseudomonadati</taxon>
        <taxon>Pseudomonadota</taxon>
        <taxon>Alphaproteobacteria</taxon>
        <taxon>Hyphomonadales</taxon>
        <taxon>Hyphomonadaceae</taxon>
        <taxon>Hyphomonas</taxon>
    </lineage>
</organism>
<sequence length="105" mass="10923">MDLKVQANAAPVDDQDSAAELSALSERGRLDWMQLSFWICLLVSIAAASVALAWPNASGAPGPILLIAMASGGLVFLLWSVRGAGRMLGLFPERGSIARAAQAAT</sequence>
<feature type="transmembrane region" description="Helical" evidence="1">
    <location>
        <begin position="60"/>
        <end position="81"/>
    </location>
</feature>
<feature type="transmembrane region" description="Helical" evidence="1">
    <location>
        <begin position="35"/>
        <end position="54"/>
    </location>
</feature>
<protein>
    <submittedName>
        <fullName evidence="2">Hybrid sensor histidine kinase/response regulator</fullName>
    </submittedName>
</protein>
<keyword evidence="1" id="KW-1133">Transmembrane helix</keyword>
<accession>A0A356W447</accession>
<evidence type="ECO:0000313" key="3">
    <source>
        <dbReference type="Proteomes" id="UP000263957"/>
    </source>
</evidence>
<dbReference type="AlphaFoldDB" id="A0A356W447"/>
<dbReference type="GO" id="GO:0016301">
    <property type="term" value="F:kinase activity"/>
    <property type="evidence" value="ECO:0007669"/>
    <property type="project" value="UniProtKB-KW"/>
</dbReference>
<name>A0A356W447_9PROT</name>
<keyword evidence="1" id="KW-0812">Transmembrane</keyword>
<keyword evidence="2" id="KW-0418">Kinase</keyword>
<reference evidence="2 3" key="1">
    <citation type="journal article" date="2018" name="Nat. Biotechnol.">
        <title>A standardized bacterial taxonomy based on genome phylogeny substantially revises the tree of life.</title>
        <authorList>
            <person name="Parks D.H."/>
            <person name="Chuvochina M."/>
            <person name="Waite D.W."/>
            <person name="Rinke C."/>
            <person name="Skarshewski A."/>
            <person name="Chaumeil P.A."/>
            <person name="Hugenholtz P."/>
        </authorList>
    </citation>
    <scope>NUCLEOTIDE SEQUENCE [LARGE SCALE GENOMIC DNA]</scope>
    <source>
        <strain evidence="2">UBA10378</strain>
    </source>
</reference>
<proteinExistence type="predicted"/>
<comment type="caution">
    <text evidence="2">The sequence shown here is derived from an EMBL/GenBank/DDBJ whole genome shotgun (WGS) entry which is preliminary data.</text>
</comment>
<dbReference type="Proteomes" id="UP000263957">
    <property type="component" value="Unassembled WGS sequence"/>
</dbReference>
<dbReference type="EMBL" id="DOGS01000052">
    <property type="protein sequence ID" value="HBQ47712.1"/>
    <property type="molecule type" value="Genomic_DNA"/>
</dbReference>
<feature type="non-terminal residue" evidence="2">
    <location>
        <position position="105"/>
    </location>
</feature>